<dbReference type="EMBL" id="MU971365">
    <property type="protein sequence ID" value="KAK9237751.1"/>
    <property type="molecule type" value="Genomic_DNA"/>
</dbReference>
<organism evidence="1 2">
    <name type="scientific">Lipomyces kononenkoae</name>
    <name type="common">Yeast</name>
    <dbReference type="NCBI Taxonomy" id="34357"/>
    <lineage>
        <taxon>Eukaryota</taxon>
        <taxon>Fungi</taxon>
        <taxon>Dikarya</taxon>
        <taxon>Ascomycota</taxon>
        <taxon>Saccharomycotina</taxon>
        <taxon>Lipomycetes</taxon>
        <taxon>Lipomycetales</taxon>
        <taxon>Lipomycetaceae</taxon>
        <taxon>Lipomyces</taxon>
    </lineage>
</organism>
<evidence type="ECO:0000313" key="2">
    <source>
        <dbReference type="Proteomes" id="UP001433508"/>
    </source>
</evidence>
<evidence type="ECO:0000313" key="1">
    <source>
        <dbReference type="EMBL" id="KAK9237751.1"/>
    </source>
</evidence>
<comment type="caution">
    <text evidence="1">The sequence shown here is derived from an EMBL/GenBank/DDBJ whole genome shotgun (WGS) entry which is preliminary data.</text>
</comment>
<dbReference type="Proteomes" id="UP001433508">
    <property type="component" value="Unassembled WGS sequence"/>
</dbReference>
<gene>
    <name evidence="1" type="ORF">V1525DRAFT_149607</name>
</gene>
<sequence length="237" mass="27085">MSLESLGREERLVAKIYDPLYFDDDDGYLNPFRCVDKHYTHEAHAYAELSDLQGHLVPKYYGSFSLDLCVGSKMRCVRLIVIEFIPGVAMGDANPACYSQPARQNIMKAVVDFETTLYTRNILHPDLHPRNIILISGSDSGAPERLFFIDFGGAIFGRTWDGSDVGNAKLFSGTYISPLLRWHVACNPTLHFYDWVNWDWQSWLEAEYKRTASTVTEEMRKVYLPDYLLAPPQLTSN</sequence>
<accession>A0ACC3T1G2</accession>
<protein>
    <submittedName>
        <fullName evidence="1">Uncharacterized protein</fullName>
    </submittedName>
</protein>
<proteinExistence type="predicted"/>
<reference evidence="2" key="1">
    <citation type="journal article" date="2024" name="Front. Bioeng. Biotechnol.">
        <title>Genome-scale model development and genomic sequencing of the oleaginous clade Lipomyces.</title>
        <authorList>
            <person name="Czajka J.J."/>
            <person name="Han Y."/>
            <person name="Kim J."/>
            <person name="Mondo S.J."/>
            <person name="Hofstad B.A."/>
            <person name="Robles A."/>
            <person name="Haridas S."/>
            <person name="Riley R."/>
            <person name="LaButti K."/>
            <person name="Pangilinan J."/>
            <person name="Andreopoulos W."/>
            <person name="Lipzen A."/>
            <person name="Yan J."/>
            <person name="Wang M."/>
            <person name="Ng V."/>
            <person name="Grigoriev I.V."/>
            <person name="Spatafora J.W."/>
            <person name="Magnuson J.K."/>
            <person name="Baker S.E."/>
            <person name="Pomraning K.R."/>
        </authorList>
    </citation>
    <scope>NUCLEOTIDE SEQUENCE [LARGE SCALE GENOMIC DNA]</scope>
    <source>
        <strain evidence="2">CBS 7786</strain>
    </source>
</reference>
<keyword evidence="2" id="KW-1185">Reference proteome</keyword>
<name>A0ACC3T1G2_LIPKO</name>